<keyword evidence="1" id="KW-0540">Nuclease</keyword>
<reference evidence="1" key="2">
    <citation type="submission" date="2004-11" db="EMBL/GenBank/DDBJ databases">
        <authorList>
            <person name="Pombert J.-F."/>
            <person name="Otis C."/>
            <person name="Lemieux C."/>
            <person name="Turmel M."/>
        </authorList>
    </citation>
    <scope>NUCLEOTIDE SEQUENCE</scope>
    <source>
        <strain evidence="1">UTEX 1912</strain>
    </source>
</reference>
<keyword evidence="1" id="KW-0378">Hydrolase</keyword>
<dbReference type="EMBL" id="AY835431">
    <property type="protein sequence ID" value="AAV80618.1"/>
    <property type="molecule type" value="Genomic_DNA"/>
</dbReference>
<dbReference type="GO" id="GO:0004519">
    <property type="term" value="F:endonuclease activity"/>
    <property type="evidence" value="ECO:0007669"/>
    <property type="project" value="UniProtKB-KW"/>
</dbReference>
<geneLocation type="chloroplast" evidence="1"/>
<keyword evidence="1" id="KW-0255">Endonuclease</keyword>
<proteinExistence type="predicted"/>
<reference evidence="1" key="4">
    <citation type="journal article" date="2006" name="BMC Biol.">
        <title>The complete chloroplast DNA sequence of the green alga Oltmannsiellopsis viridis reveals a distinctive quadripartite architecture in the chloroplast genome of early diverging ulvophytes.</title>
        <authorList>
            <person name="Pombert J.F."/>
            <person name="Lemieux C."/>
            <person name="Turmel M."/>
        </authorList>
    </citation>
    <scope>NUCLEOTIDE SEQUENCE</scope>
    <source>
        <strain evidence="1">UTEX 1912</strain>
    </source>
</reference>
<dbReference type="AlphaFoldDB" id="Q3ZJ73"/>
<gene>
    <name evidence="1" type="primary">orf245</name>
</gene>
<keyword evidence="1" id="KW-0150">Chloroplast</keyword>
<evidence type="ECO:0000313" key="1">
    <source>
        <dbReference type="EMBL" id="AAV80618.1"/>
    </source>
</evidence>
<sequence>MNCKDAKNNNKKDRMQKKSKRIFSEIAEDEVVKVWYASKSKAEVLRLLKITNFGTKEKRLKELIAKYRLPSFHFKKVNDLTSSEISEALEDVSIKTLKNLCIKLNLAKKIHNAALKKRIIEEKLDVPEPIYKSIYGTKRAPWVYPRSYFIKRNNKIPTTCPQCGFNALVPKQIQIHHVKPDSKFHFGTEEKEEKEEKFRGSSLKGQKNYHVLPNLKTICANCHSLEHHTRGQIEKDSCGLWPLLFC</sequence>
<protein>
    <submittedName>
        <fullName evidence="1">Putative site-specific DNA endonuclease</fullName>
    </submittedName>
</protein>
<reference evidence="1" key="1">
    <citation type="journal article" date="2001" name="Nucleic Acids Res.">
        <title>Rapid evolution of the DNA-binding site in LAGLIDADG homing endonucleases.</title>
        <authorList>
            <person name="Lucas P."/>
            <person name="Otis C."/>
            <person name="Mercier J.P."/>
            <person name="Turmel M."/>
            <person name="Lemieux C."/>
        </authorList>
    </citation>
    <scope>NUCLEOTIDE SEQUENCE</scope>
    <source>
        <strain evidence="1">UTEX 1912</strain>
    </source>
</reference>
<dbReference type="RefSeq" id="YP_636194.1">
    <property type="nucleotide sequence ID" value="NC_008114.1"/>
</dbReference>
<keyword evidence="1" id="KW-0934">Plastid</keyword>
<reference evidence="1" key="3">
    <citation type="journal article" date="2005" name="Mol. Biol. Evol.">
        <title>The chloroplast genome sequence of the green alga Pseudendoclonium akinetum (Ulvophyceae) reveals unusual structural features and new insights into the branching order of chlorophyte lineages.</title>
        <authorList>
            <person name="Pombert J.F."/>
            <person name="Otis C."/>
            <person name="Lemieux C."/>
            <person name="Turmel M."/>
        </authorList>
    </citation>
    <scope>NUCLEOTIDE SEQUENCE</scope>
    <source>
        <strain evidence="1">UTEX 1912</strain>
    </source>
</reference>
<organism evidence="1">
    <name type="scientific">Tupiella akineta</name>
    <name type="common">Green alga</name>
    <name type="synonym">Pseudendoclonium akinetum</name>
    <dbReference type="NCBI Taxonomy" id="160070"/>
    <lineage>
        <taxon>Eukaryota</taxon>
        <taxon>Viridiplantae</taxon>
        <taxon>Chlorophyta</taxon>
        <taxon>core chlorophytes</taxon>
        <taxon>Ulvophyceae</taxon>
        <taxon>OUU clade</taxon>
        <taxon>Ulotrichales</taxon>
        <taxon>Tupiellaceae</taxon>
        <taxon>Tupiella</taxon>
    </lineage>
</organism>
<accession>Q3ZJ73</accession>
<name>Q3ZJ73_TUPAK</name>
<dbReference type="GeneID" id="4108798"/>